<sequence>MSATAQRITNLVSLSVSHIALNPVLTASLLWVLTKGPPQVRERLFARFASLRDTVKLNQIVKSLKWLLALGLLKNVNKYLNSVALNAYRLKSEKKNWDLNKEVAVVTGGCSGIGELTVRGLVKKGVRVAVLDIQQLPASLQGYANIKFFACDITNPSAVNSTAERIRETLGSPTILINNAGVATAHTILETSDEWLKKIFEVNLLSNWYTVKAFLPDMLTKNKGHIVTVASTASFISVAGMTDYCSTKAGVLSFHEGLNQELKHRHKAPGILTTSVHPNWANTPLIKSWEVALRAQGAPIIEPQTVADAIVASIVSASSGQVFLPHSVSTISHLRGLPNWFQERLRDGTSKSVLQGVSET</sequence>
<dbReference type="SUPFAM" id="SSF51735">
    <property type="entry name" value="NAD(P)-binding Rossmann-fold domains"/>
    <property type="match status" value="1"/>
</dbReference>
<keyword evidence="4" id="KW-0521">NADP</keyword>
<evidence type="ECO:0000256" key="10">
    <source>
        <dbReference type="ARBA" id="ARBA00068717"/>
    </source>
</evidence>
<keyword evidence="7" id="KW-0443">Lipid metabolism</keyword>
<keyword evidence="8 13" id="KW-0472">Membrane</keyword>
<evidence type="ECO:0000313" key="14">
    <source>
        <dbReference type="EMBL" id="KAF2118990.1"/>
    </source>
</evidence>
<evidence type="ECO:0000256" key="1">
    <source>
        <dbReference type="ARBA" id="ARBA00004141"/>
    </source>
</evidence>
<dbReference type="InterPro" id="IPR002347">
    <property type="entry name" value="SDR_fam"/>
</dbReference>
<evidence type="ECO:0000256" key="5">
    <source>
        <dbReference type="ARBA" id="ARBA00022989"/>
    </source>
</evidence>
<reference evidence="14" key="1">
    <citation type="journal article" date="2020" name="Stud. Mycol.">
        <title>101 Dothideomycetes genomes: a test case for predicting lifestyles and emergence of pathogens.</title>
        <authorList>
            <person name="Haridas S."/>
            <person name="Albert R."/>
            <person name="Binder M."/>
            <person name="Bloem J."/>
            <person name="Labutti K."/>
            <person name="Salamov A."/>
            <person name="Andreopoulos B."/>
            <person name="Baker S."/>
            <person name="Barry K."/>
            <person name="Bills G."/>
            <person name="Bluhm B."/>
            <person name="Cannon C."/>
            <person name="Castanera R."/>
            <person name="Culley D."/>
            <person name="Daum C."/>
            <person name="Ezra D."/>
            <person name="Gonzalez J."/>
            <person name="Henrissat B."/>
            <person name="Kuo A."/>
            <person name="Liang C."/>
            <person name="Lipzen A."/>
            <person name="Lutzoni F."/>
            <person name="Magnuson J."/>
            <person name="Mondo S."/>
            <person name="Nolan M."/>
            <person name="Ohm R."/>
            <person name="Pangilinan J."/>
            <person name="Park H.-J."/>
            <person name="Ramirez L."/>
            <person name="Alfaro M."/>
            <person name="Sun H."/>
            <person name="Tritt A."/>
            <person name="Yoshinaga Y."/>
            <person name="Zwiers L.-H."/>
            <person name="Turgeon B."/>
            <person name="Goodwin S."/>
            <person name="Spatafora J."/>
            <person name="Crous P."/>
            <person name="Grigoriev I."/>
        </authorList>
    </citation>
    <scope>NUCLEOTIDE SEQUENCE</scope>
    <source>
        <strain evidence="14">CBS 627.86</strain>
    </source>
</reference>
<dbReference type="GO" id="GO:0052650">
    <property type="term" value="F:all-trans-retinol dehydrogenase (NADP+) activity"/>
    <property type="evidence" value="ECO:0007669"/>
    <property type="project" value="UniProtKB-ARBA"/>
</dbReference>
<dbReference type="OrthoDB" id="10253736at2759"/>
<dbReference type="Pfam" id="PF00106">
    <property type="entry name" value="adh_short"/>
    <property type="match status" value="1"/>
</dbReference>
<dbReference type="Gene3D" id="3.40.50.720">
    <property type="entry name" value="NAD(P)-binding Rossmann-like Domain"/>
    <property type="match status" value="1"/>
</dbReference>
<keyword evidence="3 13" id="KW-0812">Transmembrane</keyword>
<dbReference type="PANTHER" id="PTHR24322">
    <property type="entry name" value="PKSB"/>
    <property type="match status" value="1"/>
</dbReference>
<dbReference type="InterPro" id="IPR036291">
    <property type="entry name" value="NAD(P)-bd_dom_sf"/>
</dbReference>
<evidence type="ECO:0000256" key="2">
    <source>
        <dbReference type="ARBA" id="ARBA00006484"/>
    </source>
</evidence>
<dbReference type="EMBL" id="ML977316">
    <property type="protein sequence ID" value="KAF2118990.1"/>
    <property type="molecule type" value="Genomic_DNA"/>
</dbReference>
<keyword evidence="6" id="KW-0560">Oxidoreductase</keyword>
<evidence type="ECO:0000256" key="13">
    <source>
        <dbReference type="SAM" id="Phobius"/>
    </source>
</evidence>
<accession>A0A6A5ZHF8</accession>
<feature type="transmembrane region" description="Helical" evidence="13">
    <location>
        <begin position="12"/>
        <end position="33"/>
    </location>
</feature>
<dbReference type="PANTHER" id="PTHR24322:SF736">
    <property type="entry name" value="RETINOL DEHYDROGENASE 10"/>
    <property type="match status" value="1"/>
</dbReference>
<gene>
    <name evidence="14" type="ORF">BDV96DRAFT_643151</name>
</gene>
<name>A0A6A5ZHF8_9PLEO</name>
<dbReference type="Proteomes" id="UP000799770">
    <property type="component" value="Unassembled WGS sequence"/>
</dbReference>
<dbReference type="CDD" id="cd05339">
    <property type="entry name" value="17beta-HSDXI-like_SDR_c"/>
    <property type="match status" value="1"/>
</dbReference>
<dbReference type="PRINTS" id="PR00081">
    <property type="entry name" value="GDHRDH"/>
</dbReference>
<evidence type="ECO:0000256" key="9">
    <source>
        <dbReference type="ARBA" id="ARBA00059620"/>
    </source>
</evidence>
<evidence type="ECO:0000256" key="7">
    <source>
        <dbReference type="ARBA" id="ARBA00023098"/>
    </source>
</evidence>
<protein>
    <recommendedName>
        <fullName evidence="10">Short-chain dehydrogenase/reductase 3</fullName>
    </recommendedName>
    <alternativeName>
        <fullName evidence="11">Retinal short-chain dehydrogenase/reductase 1</fullName>
    </alternativeName>
</protein>
<organism evidence="14 15">
    <name type="scientific">Lophiotrema nucula</name>
    <dbReference type="NCBI Taxonomy" id="690887"/>
    <lineage>
        <taxon>Eukaryota</taxon>
        <taxon>Fungi</taxon>
        <taxon>Dikarya</taxon>
        <taxon>Ascomycota</taxon>
        <taxon>Pezizomycotina</taxon>
        <taxon>Dothideomycetes</taxon>
        <taxon>Pleosporomycetidae</taxon>
        <taxon>Pleosporales</taxon>
        <taxon>Lophiotremataceae</taxon>
        <taxon>Lophiotrema</taxon>
    </lineage>
</organism>
<evidence type="ECO:0000256" key="4">
    <source>
        <dbReference type="ARBA" id="ARBA00022857"/>
    </source>
</evidence>
<evidence type="ECO:0000256" key="8">
    <source>
        <dbReference type="ARBA" id="ARBA00023136"/>
    </source>
</evidence>
<comment type="subcellular location">
    <subcellularLocation>
        <location evidence="1">Membrane</location>
        <topology evidence="1">Multi-pass membrane protein</topology>
    </subcellularLocation>
</comment>
<keyword evidence="15" id="KW-1185">Reference proteome</keyword>
<dbReference type="AlphaFoldDB" id="A0A6A5ZHF8"/>
<evidence type="ECO:0000256" key="11">
    <source>
        <dbReference type="ARBA" id="ARBA00082544"/>
    </source>
</evidence>
<dbReference type="GO" id="GO:0016020">
    <property type="term" value="C:membrane"/>
    <property type="evidence" value="ECO:0007669"/>
    <property type="project" value="UniProtKB-SubCell"/>
</dbReference>
<comment type="function">
    <text evidence="9">Catalyzes the reduction of all-trans-retinal to all-trans-retinol in the presence of NADPH.</text>
</comment>
<comment type="similarity">
    <text evidence="2 12">Belongs to the short-chain dehydrogenases/reductases (SDR) family.</text>
</comment>
<dbReference type="FunFam" id="3.40.50.720:FF:000131">
    <property type="entry name" value="Short-chain dehydrogenase/reductase 3"/>
    <property type="match status" value="1"/>
</dbReference>
<evidence type="ECO:0000313" key="15">
    <source>
        <dbReference type="Proteomes" id="UP000799770"/>
    </source>
</evidence>
<keyword evidence="5 13" id="KW-1133">Transmembrane helix</keyword>
<evidence type="ECO:0000256" key="3">
    <source>
        <dbReference type="ARBA" id="ARBA00022692"/>
    </source>
</evidence>
<dbReference type="PRINTS" id="PR00080">
    <property type="entry name" value="SDRFAMILY"/>
</dbReference>
<evidence type="ECO:0000256" key="12">
    <source>
        <dbReference type="RuleBase" id="RU000363"/>
    </source>
</evidence>
<proteinExistence type="inferred from homology"/>
<evidence type="ECO:0000256" key="6">
    <source>
        <dbReference type="ARBA" id="ARBA00023002"/>
    </source>
</evidence>